<dbReference type="Proteomes" id="UP000515204">
    <property type="component" value="Unplaced"/>
</dbReference>
<evidence type="ECO:0000313" key="1">
    <source>
        <dbReference type="Proteomes" id="UP000515204"/>
    </source>
</evidence>
<organism evidence="1 2">
    <name type="scientific">Dinoponera quadriceps</name>
    <name type="common">South American ant</name>
    <dbReference type="NCBI Taxonomy" id="609295"/>
    <lineage>
        <taxon>Eukaryota</taxon>
        <taxon>Metazoa</taxon>
        <taxon>Ecdysozoa</taxon>
        <taxon>Arthropoda</taxon>
        <taxon>Hexapoda</taxon>
        <taxon>Insecta</taxon>
        <taxon>Pterygota</taxon>
        <taxon>Neoptera</taxon>
        <taxon>Endopterygota</taxon>
        <taxon>Hymenoptera</taxon>
        <taxon>Apocrita</taxon>
        <taxon>Aculeata</taxon>
        <taxon>Formicoidea</taxon>
        <taxon>Formicidae</taxon>
        <taxon>Ponerinae</taxon>
        <taxon>Ponerini</taxon>
        <taxon>Dinoponera</taxon>
    </lineage>
</organism>
<dbReference type="AlphaFoldDB" id="A0A6P3XPT0"/>
<evidence type="ECO:0000313" key="2">
    <source>
        <dbReference type="RefSeq" id="XP_014480515.1"/>
    </source>
</evidence>
<dbReference type="RefSeq" id="XP_014480515.1">
    <property type="nucleotide sequence ID" value="XM_014625029.1"/>
</dbReference>
<dbReference type="KEGG" id="dqu:106747470"/>
<name>A0A6P3XPT0_DINQU</name>
<accession>A0A6P3XPT0</accession>
<sequence length="323" mass="38172">MMYISRILNDNQIMHTDYYVIYKKEILFITHCINHFKLYLYWQSFTFITNYKTLGRCKNAQNICKQILQWRSKFLEYNYDAIYKTGKLIVNAITLLVNFIEITLRNYKTIGRKFKINYNSPKDATYGEQLWEEDTEPKKPDENNNYELYLLDMDEMDDFLTADSTPFTSQKLAESLGKPRIKTHVYAHNTIVKIPKPTKEQVHASESADTPRYIVTRRGVNRLPEADDLFDEAVRTRGCNLLLNPLRDYSTDEGNFVDQPQTTERRPGISNVYEGINAGAKKLYIEESLKRSNWKMTRKKNQIIIWSYHFVINNMMSIRSNKL</sequence>
<keyword evidence="1" id="KW-1185">Reference proteome</keyword>
<dbReference type="OrthoDB" id="7554945at2759"/>
<dbReference type="GeneID" id="106747470"/>
<reference evidence="2" key="1">
    <citation type="submission" date="2025-08" db="UniProtKB">
        <authorList>
            <consortium name="RefSeq"/>
        </authorList>
    </citation>
    <scope>IDENTIFICATION</scope>
</reference>
<gene>
    <name evidence="2" type="primary">LOC106747470</name>
</gene>
<protein>
    <submittedName>
        <fullName evidence="2">Uncharacterized protein LOC106747470</fullName>
    </submittedName>
</protein>
<proteinExistence type="predicted"/>